<proteinExistence type="predicted"/>
<dbReference type="EMBL" id="JBHUMF010000011">
    <property type="protein sequence ID" value="MFD2680045.1"/>
    <property type="molecule type" value="Genomic_DNA"/>
</dbReference>
<evidence type="ECO:0008006" key="3">
    <source>
        <dbReference type="Google" id="ProtNLM"/>
    </source>
</evidence>
<keyword evidence="2" id="KW-1185">Reference proteome</keyword>
<accession>A0ABW5RMX7</accession>
<protein>
    <recommendedName>
        <fullName evidence="3">DUF4244 domain-containing protein</fullName>
    </recommendedName>
</protein>
<dbReference type="RefSeq" id="WP_377933161.1">
    <property type="nucleotide sequence ID" value="NZ_JBHUMF010000011.1"/>
</dbReference>
<dbReference type="Proteomes" id="UP001597506">
    <property type="component" value="Unassembled WGS sequence"/>
</dbReference>
<organism evidence="1 2">
    <name type="scientific">Bacillus seohaeanensis</name>
    <dbReference type="NCBI Taxonomy" id="284580"/>
    <lineage>
        <taxon>Bacteria</taxon>
        <taxon>Bacillati</taxon>
        <taxon>Bacillota</taxon>
        <taxon>Bacilli</taxon>
        <taxon>Bacillales</taxon>
        <taxon>Bacillaceae</taxon>
        <taxon>Bacillus</taxon>
    </lineage>
</organism>
<comment type="caution">
    <text evidence="1">The sequence shown here is derived from an EMBL/GenBank/DDBJ whole genome shotgun (WGS) entry which is preliminary data.</text>
</comment>
<evidence type="ECO:0000313" key="2">
    <source>
        <dbReference type="Proteomes" id="UP001597506"/>
    </source>
</evidence>
<sequence>MMKKLNEMYVKSSMKIQGMIKNERGSQTLEWIGIAAVVVIVVGLISTAFANDDTLGKAVLKKIKGMIEQIGGGGEG</sequence>
<name>A0ABW5RMX7_9BACI</name>
<gene>
    <name evidence="1" type="ORF">ACFSUL_04700</name>
</gene>
<reference evidence="2" key="1">
    <citation type="journal article" date="2019" name="Int. J. Syst. Evol. Microbiol.">
        <title>The Global Catalogue of Microorganisms (GCM) 10K type strain sequencing project: providing services to taxonomists for standard genome sequencing and annotation.</title>
        <authorList>
            <consortium name="The Broad Institute Genomics Platform"/>
            <consortium name="The Broad Institute Genome Sequencing Center for Infectious Disease"/>
            <person name="Wu L."/>
            <person name="Ma J."/>
        </authorList>
    </citation>
    <scope>NUCLEOTIDE SEQUENCE [LARGE SCALE GENOMIC DNA]</scope>
    <source>
        <strain evidence="2">KCTC 3913</strain>
    </source>
</reference>
<evidence type="ECO:0000313" key="1">
    <source>
        <dbReference type="EMBL" id="MFD2680045.1"/>
    </source>
</evidence>